<dbReference type="InterPro" id="IPR002078">
    <property type="entry name" value="Sigma_54_int"/>
</dbReference>
<dbReference type="eggNOG" id="COG2204">
    <property type="taxonomic scope" value="Bacteria"/>
</dbReference>
<dbReference type="PROSITE" id="PS00675">
    <property type="entry name" value="SIGMA54_INTERACT_1"/>
    <property type="match status" value="1"/>
</dbReference>
<dbReference type="SUPFAM" id="SSF46689">
    <property type="entry name" value="Homeodomain-like"/>
    <property type="match status" value="1"/>
</dbReference>
<dbReference type="PROSITE" id="PS00676">
    <property type="entry name" value="SIGMA54_INTERACT_2"/>
    <property type="match status" value="1"/>
</dbReference>
<gene>
    <name evidence="9" type="ORF">Acaty_c1579</name>
</gene>
<dbReference type="Gene3D" id="1.10.10.60">
    <property type="entry name" value="Homeodomain-like"/>
    <property type="match status" value="1"/>
</dbReference>
<dbReference type="Gene3D" id="3.40.50.2300">
    <property type="match status" value="1"/>
</dbReference>
<dbReference type="SMART" id="SM00382">
    <property type="entry name" value="AAA"/>
    <property type="match status" value="1"/>
</dbReference>
<dbReference type="HOGENOM" id="CLU_000445_125_2_6"/>
<keyword evidence="2" id="KW-0067">ATP-binding</keyword>
<evidence type="ECO:0000256" key="2">
    <source>
        <dbReference type="ARBA" id="ARBA00022840"/>
    </source>
</evidence>
<evidence type="ECO:0000256" key="5">
    <source>
        <dbReference type="ARBA" id="ARBA00023163"/>
    </source>
</evidence>
<evidence type="ECO:0000256" key="4">
    <source>
        <dbReference type="ARBA" id="ARBA00023125"/>
    </source>
</evidence>
<dbReference type="SUPFAM" id="SSF52540">
    <property type="entry name" value="P-loop containing nucleoside triphosphate hydrolases"/>
    <property type="match status" value="1"/>
</dbReference>
<feature type="domain" description="Response regulatory" evidence="8">
    <location>
        <begin position="10"/>
        <end position="124"/>
    </location>
</feature>
<dbReference type="GO" id="GO:0005524">
    <property type="term" value="F:ATP binding"/>
    <property type="evidence" value="ECO:0007669"/>
    <property type="project" value="UniProtKB-KW"/>
</dbReference>
<keyword evidence="4" id="KW-0238">DNA-binding</keyword>
<proteinExistence type="predicted"/>
<dbReference type="Pfam" id="PF02954">
    <property type="entry name" value="HTH_8"/>
    <property type="match status" value="1"/>
</dbReference>
<accession>A0A059ZVF4</accession>
<dbReference type="Pfam" id="PF25601">
    <property type="entry name" value="AAA_lid_14"/>
    <property type="match status" value="1"/>
</dbReference>
<dbReference type="PRINTS" id="PR01590">
    <property type="entry name" value="HTHFIS"/>
</dbReference>
<dbReference type="InterPro" id="IPR027417">
    <property type="entry name" value="P-loop_NTPase"/>
</dbReference>
<dbReference type="InterPro" id="IPR025662">
    <property type="entry name" value="Sigma_54_int_dom_ATP-bd_1"/>
</dbReference>
<dbReference type="AlphaFoldDB" id="A0A059ZVF4"/>
<dbReference type="InterPro" id="IPR058031">
    <property type="entry name" value="AAA_lid_NorR"/>
</dbReference>
<comment type="caution">
    <text evidence="6">Lacks conserved residue(s) required for the propagation of feature annotation.</text>
</comment>
<feature type="domain" description="Sigma-54 factor interaction" evidence="7">
    <location>
        <begin position="164"/>
        <end position="393"/>
    </location>
</feature>
<dbReference type="CDD" id="cd00009">
    <property type="entry name" value="AAA"/>
    <property type="match status" value="1"/>
</dbReference>
<keyword evidence="9" id="KW-0371">Homeobox</keyword>
<dbReference type="Pfam" id="PF00158">
    <property type="entry name" value="Sigma54_activat"/>
    <property type="match status" value="1"/>
</dbReference>
<dbReference type="PANTHER" id="PTHR32071">
    <property type="entry name" value="TRANSCRIPTIONAL REGULATORY PROTEIN"/>
    <property type="match status" value="1"/>
</dbReference>
<keyword evidence="5" id="KW-0804">Transcription</keyword>
<dbReference type="PROSITE" id="PS50045">
    <property type="entry name" value="SIGMA54_INTERACT_4"/>
    <property type="match status" value="1"/>
</dbReference>
<organism evidence="9 10">
    <name type="scientific">Acidithiobacillus caldus (strain ATCC 51756 / DSM 8584 / KU)</name>
    <dbReference type="NCBI Taxonomy" id="637389"/>
    <lineage>
        <taxon>Bacteria</taxon>
        <taxon>Pseudomonadati</taxon>
        <taxon>Pseudomonadota</taxon>
        <taxon>Acidithiobacillia</taxon>
        <taxon>Acidithiobacillales</taxon>
        <taxon>Acidithiobacillaceae</taxon>
        <taxon>Acidithiobacillus</taxon>
    </lineage>
</organism>
<name>A0A059ZVF4_ACICK</name>
<dbReference type="PROSITE" id="PS00688">
    <property type="entry name" value="SIGMA54_INTERACT_3"/>
    <property type="match status" value="1"/>
</dbReference>
<dbReference type="Gene3D" id="3.40.50.300">
    <property type="entry name" value="P-loop containing nucleotide triphosphate hydrolases"/>
    <property type="match status" value="1"/>
</dbReference>
<evidence type="ECO:0000259" key="8">
    <source>
        <dbReference type="PROSITE" id="PS50110"/>
    </source>
</evidence>
<dbReference type="Proteomes" id="UP000005522">
    <property type="component" value="Chromosome"/>
</dbReference>
<evidence type="ECO:0000313" key="9">
    <source>
        <dbReference type="EMBL" id="AIA55443.1"/>
    </source>
</evidence>
<dbReference type="InterPro" id="IPR003593">
    <property type="entry name" value="AAA+_ATPase"/>
</dbReference>
<dbReference type="SUPFAM" id="SSF52172">
    <property type="entry name" value="CheY-like"/>
    <property type="match status" value="1"/>
</dbReference>
<dbReference type="InterPro" id="IPR025943">
    <property type="entry name" value="Sigma_54_int_dom_ATP-bd_2"/>
</dbReference>
<dbReference type="EMBL" id="CP005986">
    <property type="protein sequence ID" value="AIA55443.1"/>
    <property type="molecule type" value="Genomic_DNA"/>
</dbReference>
<dbReference type="GO" id="GO:0043565">
    <property type="term" value="F:sequence-specific DNA binding"/>
    <property type="evidence" value="ECO:0007669"/>
    <property type="project" value="InterPro"/>
</dbReference>
<dbReference type="InterPro" id="IPR009057">
    <property type="entry name" value="Homeodomain-like_sf"/>
</dbReference>
<dbReference type="GO" id="GO:0000160">
    <property type="term" value="P:phosphorelay signal transduction system"/>
    <property type="evidence" value="ECO:0007669"/>
    <property type="project" value="InterPro"/>
</dbReference>
<evidence type="ECO:0000313" key="10">
    <source>
        <dbReference type="Proteomes" id="UP000005522"/>
    </source>
</evidence>
<dbReference type="PROSITE" id="PS50110">
    <property type="entry name" value="RESPONSE_REGULATORY"/>
    <property type="match status" value="1"/>
</dbReference>
<dbReference type="Pfam" id="PF00072">
    <property type="entry name" value="Response_reg"/>
    <property type="match status" value="1"/>
</dbReference>
<dbReference type="InterPro" id="IPR002197">
    <property type="entry name" value="HTH_Fis"/>
</dbReference>
<dbReference type="InterPro" id="IPR011006">
    <property type="entry name" value="CheY-like_superfamily"/>
</dbReference>
<dbReference type="InterPro" id="IPR025944">
    <property type="entry name" value="Sigma_54_int_dom_CS"/>
</dbReference>
<dbReference type="GO" id="GO:0006355">
    <property type="term" value="P:regulation of DNA-templated transcription"/>
    <property type="evidence" value="ECO:0007669"/>
    <property type="project" value="InterPro"/>
</dbReference>
<reference evidence="9 10" key="1">
    <citation type="journal article" date="2009" name="J. Bacteriol.">
        <title>Draft genome sequence of the extremely acidophilic bacterium Acidithiobacillus caldus ATCC 51756 reveals metabolic versatility in the genus Acidithiobacillus.</title>
        <authorList>
            <person name="Valdes J."/>
            <person name="Quatrini R."/>
            <person name="Hallberg K."/>
            <person name="Dopson M."/>
            <person name="Valenzuela P.D."/>
            <person name="Holmes D.S."/>
        </authorList>
    </citation>
    <scope>NUCLEOTIDE SEQUENCE [LARGE SCALE GENOMIC DNA]</scope>
    <source>
        <strain evidence="10">ATCC 51756 / DSM 8584 / KU</strain>
    </source>
</reference>
<dbReference type="FunFam" id="3.40.50.300:FF:000006">
    <property type="entry name" value="DNA-binding transcriptional regulator NtrC"/>
    <property type="match status" value="1"/>
</dbReference>
<dbReference type="InterPro" id="IPR001789">
    <property type="entry name" value="Sig_transdc_resp-reg_receiver"/>
</dbReference>
<dbReference type="PANTHER" id="PTHR32071:SF117">
    <property type="entry name" value="PTS-DEPENDENT DIHYDROXYACETONE KINASE OPERON REGULATORY PROTEIN-RELATED"/>
    <property type="match status" value="1"/>
</dbReference>
<dbReference type="KEGG" id="acz:Acaty_c1579"/>
<evidence type="ECO:0000259" key="7">
    <source>
        <dbReference type="PROSITE" id="PS50045"/>
    </source>
</evidence>
<keyword evidence="1" id="KW-0547">Nucleotide-binding</keyword>
<evidence type="ECO:0000256" key="6">
    <source>
        <dbReference type="PROSITE-ProRule" id="PRU00169"/>
    </source>
</evidence>
<evidence type="ECO:0000256" key="3">
    <source>
        <dbReference type="ARBA" id="ARBA00023015"/>
    </source>
</evidence>
<dbReference type="RefSeq" id="WP_004872443.1">
    <property type="nucleotide sequence ID" value="NZ_CP005986.1"/>
</dbReference>
<protein>
    <submittedName>
        <fullName evidence="9">Hydrogenase transcriptional regulatory protein HoxA</fullName>
    </submittedName>
</protein>
<keyword evidence="3" id="KW-0805">Transcription regulation</keyword>
<sequence>MTPILPLSPVLLLVFPDDQEARNLSLQLSAHYECVVANDAASALQIIATRHVDAVICNEELPDMTGSECLFALRTKQPATLRFLSGMAADSRSIHDALYVAAVYEYLRKPLIPDLVAISLKRAVEYNELASSYRRLSHELLLKSGNINITDSDESNPQEKFSDLFYCSRAMADVCNLAKQAAATDLPVLIYGETGTGKELLARGIHYHSRRQSQAFIAENCSSIPPELLHSELFGHRRGAFTGAISDRLGLFSAADGGTVLLDEIEGMTEHLQASLLRFLQSGEIKPVGSDRAHKADVRVIAVTNVSLEILVDQGKFRKDLYYRLKGIEIKIPPLRERPADILMLAEHFARSFAASLGKKYVGFENAAQEMLRDYAFPGNVRELENEVRRAIALTPNGEPIGPQQLSAAIRNNIEHNRVISTSELSGSLKEQVESLEKTLVSSALSRFHGNQSKAANYLGLSRVGLANKIKRYNIPS</sequence>
<evidence type="ECO:0000256" key="1">
    <source>
        <dbReference type="ARBA" id="ARBA00022741"/>
    </source>
</evidence>
<dbReference type="Gene3D" id="1.10.8.60">
    <property type="match status" value="1"/>
</dbReference>